<dbReference type="Proteomes" id="UP001454036">
    <property type="component" value="Unassembled WGS sequence"/>
</dbReference>
<dbReference type="AlphaFoldDB" id="A0AAV3RDY1"/>
<proteinExistence type="predicted"/>
<evidence type="ECO:0000313" key="1">
    <source>
        <dbReference type="EMBL" id="GAA0174188.1"/>
    </source>
</evidence>
<accession>A0AAV3RDY1</accession>
<organism evidence="1 2">
    <name type="scientific">Lithospermum erythrorhizon</name>
    <name type="common">Purple gromwell</name>
    <name type="synonym">Lithospermum officinale var. erythrorhizon</name>
    <dbReference type="NCBI Taxonomy" id="34254"/>
    <lineage>
        <taxon>Eukaryota</taxon>
        <taxon>Viridiplantae</taxon>
        <taxon>Streptophyta</taxon>
        <taxon>Embryophyta</taxon>
        <taxon>Tracheophyta</taxon>
        <taxon>Spermatophyta</taxon>
        <taxon>Magnoliopsida</taxon>
        <taxon>eudicotyledons</taxon>
        <taxon>Gunneridae</taxon>
        <taxon>Pentapetalae</taxon>
        <taxon>asterids</taxon>
        <taxon>lamiids</taxon>
        <taxon>Boraginales</taxon>
        <taxon>Boraginaceae</taxon>
        <taxon>Boraginoideae</taxon>
        <taxon>Lithospermeae</taxon>
        <taxon>Lithospermum</taxon>
    </lineage>
</organism>
<sequence length="180" mass="21041">MSRRKENQENNYMDFQKNEMMMDNKRMDVDNLEIISKKRDHVDIAFIDQYSENKSSKDCQKLSQTTSQVDDAKQNCAYDHLVTSAANDLDVVNITKASPNIQVHVDAITYQFPTKTADTILNLDRMPFTCTVREKNKNKDQDHVTDGMKTSWEIFRDTPFSEANFILRPFQFKCKDCCSW</sequence>
<protein>
    <submittedName>
        <fullName evidence="1">Uncharacterized protein</fullName>
    </submittedName>
</protein>
<evidence type="ECO:0000313" key="2">
    <source>
        <dbReference type="Proteomes" id="UP001454036"/>
    </source>
</evidence>
<keyword evidence="2" id="KW-1185">Reference proteome</keyword>
<name>A0AAV3RDY1_LITER</name>
<gene>
    <name evidence="1" type="ORF">LIER_27630</name>
</gene>
<dbReference type="EMBL" id="BAABME010008954">
    <property type="protein sequence ID" value="GAA0174188.1"/>
    <property type="molecule type" value="Genomic_DNA"/>
</dbReference>
<comment type="caution">
    <text evidence="1">The sequence shown here is derived from an EMBL/GenBank/DDBJ whole genome shotgun (WGS) entry which is preliminary data.</text>
</comment>
<reference evidence="1 2" key="1">
    <citation type="submission" date="2024-01" db="EMBL/GenBank/DDBJ databases">
        <title>The complete chloroplast genome sequence of Lithospermum erythrorhizon: insights into the phylogenetic relationship among Boraginaceae species and the maternal lineages of purple gromwells.</title>
        <authorList>
            <person name="Okada T."/>
            <person name="Watanabe K."/>
        </authorList>
    </citation>
    <scope>NUCLEOTIDE SEQUENCE [LARGE SCALE GENOMIC DNA]</scope>
</reference>